<protein>
    <submittedName>
        <fullName evidence="2">Uncharacterized protein</fullName>
    </submittedName>
</protein>
<name>A0A4R1HPZ0_PSEEN</name>
<evidence type="ECO:0000313" key="3">
    <source>
        <dbReference type="Proteomes" id="UP000295560"/>
    </source>
</evidence>
<evidence type="ECO:0000313" key="2">
    <source>
        <dbReference type="EMBL" id="TCK21819.1"/>
    </source>
</evidence>
<reference evidence="2 3" key="1">
    <citation type="submission" date="2019-03" db="EMBL/GenBank/DDBJ databases">
        <title>Sequencing the genomes of 1000 actinobacteria strains.</title>
        <authorList>
            <person name="Klenk H.-P."/>
        </authorList>
    </citation>
    <scope>NUCLEOTIDE SEQUENCE [LARGE SCALE GENOMIC DNA]</scope>
    <source>
        <strain evidence="2 3">DSM 44969</strain>
    </source>
</reference>
<gene>
    <name evidence="2" type="ORF">EV378_5810</name>
</gene>
<feature type="transmembrane region" description="Helical" evidence="1">
    <location>
        <begin position="199"/>
        <end position="217"/>
    </location>
</feature>
<comment type="caution">
    <text evidence="2">The sequence shown here is derived from an EMBL/GenBank/DDBJ whole genome shotgun (WGS) entry which is preliminary data.</text>
</comment>
<feature type="transmembrane region" description="Helical" evidence="1">
    <location>
        <begin position="142"/>
        <end position="165"/>
    </location>
</feature>
<sequence>MSDDAVATERVIDEIRRGVDDIARYASEIPTAVDEVLTRIVFSPPVRDFLVRAAVEAVELVTETLDTLHQLLVGAAAPIWFYEYAHRWQDLRGTTTGVTGALDPDLMPAAYTWSGRAGDAYTRATGPQRDAVDRLSTLADEISGALTFCATAGVAFYVALGVVVVQFVASLVAALAAIATGVGAPVGLAGLLASISVDTFAVISAVTTLTAVLAVAAQQMTALHGEAVDDGTFPGGHWPDPVTAAYSDGTVTDGDADWSLHH</sequence>
<keyword evidence="3" id="KW-1185">Reference proteome</keyword>
<dbReference type="RefSeq" id="WP_165922525.1">
    <property type="nucleotide sequence ID" value="NZ_SMFZ01000002.1"/>
</dbReference>
<proteinExistence type="predicted"/>
<dbReference type="EMBL" id="SMFZ01000002">
    <property type="protein sequence ID" value="TCK21819.1"/>
    <property type="molecule type" value="Genomic_DNA"/>
</dbReference>
<accession>A0A4R1HPZ0</accession>
<keyword evidence="1" id="KW-1133">Transmembrane helix</keyword>
<evidence type="ECO:0000256" key="1">
    <source>
        <dbReference type="SAM" id="Phobius"/>
    </source>
</evidence>
<keyword evidence="1" id="KW-0472">Membrane</keyword>
<feature type="transmembrane region" description="Helical" evidence="1">
    <location>
        <begin position="172"/>
        <end position="193"/>
    </location>
</feature>
<dbReference type="AlphaFoldDB" id="A0A4R1HPZ0"/>
<keyword evidence="1" id="KW-0812">Transmembrane</keyword>
<dbReference type="Proteomes" id="UP000295560">
    <property type="component" value="Unassembled WGS sequence"/>
</dbReference>
<organism evidence="2 3">
    <name type="scientific">Pseudonocardia endophytica</name>
    <dbReference type="NCBI Taxonomy" id="401976"/>
    <lineage>
        <taxon>Bacteria</taxon>
        <taxon>Bacillati</taxon>
        <taxon>Actinomycetota</taxon>
        <taxon>Actinomycetes</taxon>
        <taxon>Pseudonocardiales</taxon>
        <taxon>Pseudonocardiaceae</taxon>
        <taxon>Pseudonocardia</taxon>
    </lineage>
</organism>